<evidence type="ECO:0000313" key="1">
    <source>
        <dbReference type="EMBL" id="KAF9336785.1"/>
    </source>
</evidence>
<keyword evidence="2" id="KW-1185">Reference proteome</keyword>
<evidence type="ECO:0000313" key="2">
    <source>
        <dbReference type="Proteomes" id="UP000696485"/>
    </source>
</evidence>
<name>A0A9P5SRH3_9FUNG</name>
<comment type="caution">
    <text evidence="1">The sequence shown here is derived from an EMBL/GenBank/DDBJ whole genome shotgun (WGS) entry which is preliminary data.</text>
</comment>
<dbReference type="EMBL" id="JAAAUY010000047">
    <property type="protein sequence ID" value="KAF9336785.1"/>
    <property type="molecule type" value="Genomic_DNA"/>
</dbReference>
<gene>
    <name evidence="1" type="ORF">BG006_007433</name>
</gene>
<sequence>MTSLKLQCLTTDGTYLYGFSQPSYSGYNTNTDGSAFALIRSNPNPTSAATLTWTLLNAIEASDHIFLTGEQQCTIDDKGVFSVFSPESFEKGHYNSVRPKGIRFTPGGSNPKRDTQGSMSGTWKNFNLTGYEQHCWEAHVTNEVFNHKDSTGVNTLMHAAVNISSYEDILFIRELGSSENTGFAEILTMVPVGASTSFEIFMIPKSATTVINLMDNTQQQALRADRRFWRDRRLSHSNNKYTPRTPCNNSKHILLRMHNHHNYSHISRPSNSLCFRPTHDRLLPQSWTQITRFCSNNHNRNRNPNMTLKRHKT</sequence>
<protein>
    <submittedName>
        <fullName evidence="1">Uncharacterized protein</fullName>
    </submittedName>
</protein>
<dbReference type="AlphaFoldDB" id="A0A9P5SRH3"/>
<accession>A0A9P5SRH3</accession>
<organism evidence="1 2">
    <name type="scientific">Podila minutissima</name>
    <dbReference type="NCBI Taxonomy" id="64525"/>
    <lineage>
        <taxon>Eukaryota</taxon>
        <taxon>Fungi</taxon>
        <taxon>Fungi incertae sedis</taxon>
        <taxon>Mucoromycota</taxon>
        <taxon>Mortierellomycotina</taxon>
        <taxon>Mortierellomycetes</taxon>
        <taxon>Mortierellales</taxon>
        <taxon>Mortierellaceae</taxon>
        <taxon>Podila</taxon>
    </lineage>
</organism>
<proteinExistence type="predicted"/>
<dbReference type="Proteomes" id="UP000696485">
    <property type="component" value="Unassembled WGS sequence"/>
</dbReference>
<reference evidence="1" key="1">
    <citation type="journal article" date="2020" name="Fungal Divers.">
        <title>Resolving the Mortierellaceae phylogeny through synthesis of multi-gene phylogenetics and phylogenomics.</title>
        <authorList>
            <person name="Vandepol N."/>
            <person name="Liber J."/>
            <person name="Desiro A."/>
            <person name="Na H."/>
            <person name="Kennedy M."/>
            <person name="Barry K."/>
            <person name="Grigoriev I.V."/>
            <person name="Miller A.N."/>
            <person name="O'Donnell K."/>
            <person name="Stajich J.E."/>
            <person name="Bonito G."/>
        </authorList>
    </citation>
    <scope>NUCLEOTIDE SEQUENCE</scope>
    <source>
        <strain evidence="1">NVP1</strain>
    </source>
</reference>